<evidence type="ECO:0000313" key="2">
    <source>
        <dbReference type="EMBL" id="WFD02084.1"/>
    </source>
</evidence>
<evidence type="ECO:0000313" key="3">
    <source>
        <dbReference type="Proteomes" id="UP001214603"/>
    </source>
</evidence>
<accession>A0AAF0DZW2</accession>
<dbReference type="AlphaFoldDB" id="A0AAF0DZW2"/>
<name>A0AAF0DZW2_9BASI</name>
<dbReference type="Proteomes" id="UP001214603">
    <property type="component" value="Chromosome 1"/>
</dbReference>
<evidence type="ECO:0000256" key="1">
    <source>
        <dbReference type="SAM" id="MobiDB-lite"/>
    </source>
</evidence>
<feature type="region of interest" description="Disordered" evidence="1">
    <location>
        <begin position="1"/>
        <end position="50"/>
    </location>
</feature>
<protein>
    <submittedName>
        <fullName evidence="2">Uncharacterized protein</fullName>
    </submittedName>
</protein>
<dbReference type="EMBL" id="CP119934">
    <property type="protein sequence ID" value="WFD02084.1"/>
    <property type="molecule type" value="Genomic_DNA"/>
</dbReference>
<proteinExistence type="predicted"/>
<sequence>MSKPAPVPAAPAAAAAPAWSSNEEGWVTKKSKGQALQLRTAPSSTPLPPSPEFLRYCREQLRDLQANVDEFLDMLLSFPLNPSPDVEEIIAEAVYANSKMLDGRRFATDFLVRRKKDAFRAVAL</sequence>
<keyword evidence="3" id="KW-1185">Reference proteome</keyword>
<organism evidence="2 3">
    <name type="scientific">Malassezia obtusa</name>
    <dbReference type="NCBI Taxonomy" id="76774"/>
    <lineage>
        <taxon>Eukaryota</taxon>
        <taxon>Fungi</taxon>
        <taxon>Dikarya</taxon>
        <taxon>Basidiomycota</taxon>
        <taxon>Ustilaginomycotina</taxon>
        <taxon>Malasseziomycetes</taxon>
        <taxon>Malasseziales</taxon>
        <taxon>Malasseziaceae</taxon>
        <taxon>Malassezia</taxon>
    </lineage>
</organism>
<reference evidence="2" key="1">
    <citation type="submission" date="2023-03" db="EMBL/GenBank/DDBJ databases">
        <title>Mating type loci evolution in Malassezia.</title>
        <authorList>
            <person name="Coelho M.A."/>
        </authorList>
    </citation>
    <scope>NUCLEOTIDE SEQUENCE</scope>
    <source>
        <strain evidence="2">CBS 7876</strain>
    </source>
</reference>
<gene>
    <name evidence="2" type="ORF">MOBT1_000762</name>
</gene>